<sequence>MPAGESAAATVIAPLRPTGAHPSEDWLLQGIAVVCADAKLAAAAAITIALSLITVFKVFFLGLLMCAPFSLSSSRAT</sequence>
<dbReference type="AlphaFoldDB" id="A0A158FXM3"/>
<evidence type="ECO:0000256" key="1">
    <source>
        <dbReference type="SAM" id="Phobius"/>
    </source>
</evidence>
<dbReference type="Proteomes" id="UP000054740">
    <property type="component" value="Unassembled WGS sequence"/>
</dbReference>
<evidence type="ECO:0000313" key="3">
    <source>
        <dbReference type="Proteomes" id="UP000054740"/>
    </source>
</evidence>
<reference evidence="3" key="1">
    <citation type="submission" date="2016-01" db="EMBL/GenBank/DDBJ databases">
        <authorList>
            <person name="Peeters C."/>
        </authorList>
    </citation>
    <scope>NUCLEOTIDE SEQUENCE [LARGE SCALE GENOMIC DNA]</scope>
</reference>
<accession>A0A158FXM3</accession>
<gene>
    <name evidence="2" type="ORF">AWB70_01288</name>
</gene>
<name>A0A158FXM3_CABCO</name>
<keyword evidence="3" id="KW-1185">Reference proteome</keyword>
<keyword evidence="1" id="KW-1133">Transmembrane helix</keyword>
<dbReference type="EMBL" id="FCNY02000003">
    <property type="protein sequence ID" value="SAL24099.1"/>
    <property type="molecule type" value="Genomic_DNA"/>
</dbReference>
<proteinExistence type="predicted"/>
<keyword evidence="1" id="KW-0472">Membrane</keyword>
<evidence type="ECO:0000313" key="2">
    <source>
        <dbReference type="EMBL" id="SAL24099.1"/>
    </source>
</evidence>
<dbReference type="RefSeq" id="WP_045459907.1">
    <property type="nucleotide sequence ID" value="NZ_AP014579.1"/>
</dbReference>
<feature type="transmembrane region" description="Helical" evidence="1">
    <location>
        <begin position="40"/>
        <end position="65"/>
    </location>
</feature>
<keyword evidence="1" id="KW-0812">Transmembrane</keyword>
<organism evidence="2 3">
    <name type="scientific">Caballeronia cordobensis</name>
    <name type="common">Burkholderia cordobensis</name>
    <dbReference type="NCBI Taxonomy" id="1353886"/>
    <lineage>
        <taxon>Bacteria</taxon>
        <taxon>Pseudomonadati</taxon>
        <taxon>Pseudomonadota</taxon>
        <taxon>Betaproteobacteria</taxon>
        <taxon>Burkholderiales</taxon>
        <taxon>Burkholderiaceae</taxon>
        <taxon>Caballeronia</taxon>
    </lineage>
</organism>
<protein>
    <submittedName>
        <fullName evidence="2">Uncharacterized protein</fullName>
    </submittedName>
</protein>